<evidence type="ECO:0000313" key="10">
    <source>
        <dbReference type="Proteomes" id="UP001163127"/>
    </source>
</evidence>
<feature type="region of interest" description="Disordered" evidence="6">
    <location>
        <begin position="1"/>
        <end position="79"/>
    </location>
</feature>
<dbReference type="CDD" id="cd00060">
    <property type="entry name" value="FHA"/>
    <property type="match status" value="1"/>
</dbReference>
<evidence type="ECO:0000256" key="4">
    <source>
        <dbReference type="ARBA" id="ARBA00022989"/>
    </source>
</evidence>
<dbReference type="EMBL" id="CP113787">
    <property type="protein sequence ID" value="WAL43193.1"/>
    <property type="molecule type" value="Genomic_DNA"/>
</dbReference>
<feature type="compositionally biased region" description="Polar residues" evidence="6">
    <location>
        <begin position="705"/>
        <end position="732"/>
    </location>
</feature>
<dbReference type="Pfam" id="PF00498">
    <property type="entry name" value="FHA"/>
    <property type="match status" value="1"/>
</dbReference>
<evidence type="ECO:0000256" key="3">
    <source>
        <dbReference type="ARBA" id="ARBA00022692"/>
    </source>
</evidence>
<feature type="compositionally biased region" description="Polar residues" evidence="6">
    <location>
        <begin position="335"/>
        <end position="346"/>
    </location>
</feature>
<evidence type="ECO:0000313" key="9">
    <source>
        <dbReference type="EMBL" id="WAL43193.1"/>
    </source>
</evidence>
<organism evidence="9 10">
    <name type="scientific">Actinomyces naeslundii</name>
    <dbReference type="NCBI Taxonomy" id="1655"/>
    <lineage>
        <taxon>Bacteria</taxon>
        <taxon>Bacillati</taxon>
        <taxon>Actinomycetota</taxon>
        <taxon>Actinomycetes</taxon>
        <taxon>Actinomycetales</taxon>
        <taxon>Actinomycetaceae</taxon>
        <taxon>Actinomyces</taxon>
    </lineage>
</organism>
<feature type="transmembrane region" description="Helical" evidence="7">
    <location>
        <begin position="82"/>
        <end position="106"/>
    </location>
</feature>
<accession>A0AA47FH08</accession>
<dbReference type="InterPro" id="IPR010432">
    <property type="entry name" value="RDD"/>
</dbReference>
<feature type="compositionally biased region" description="Low complexity" evidence="6">
    <location>
        <begin position="858"/>
        <end position="905"/>
    </location>
</feature>
<dbReference type="GO" id="GO:0016020">
    <property type="term" value="C:membrane"/>
    <property type="evidence" value="ECO:0007669"/>
    <property type="project" value="UniProtKB-SubCell"/>
</dbReference>
<feature type="transmembrane region" description="Helical" evidence="7">
    <location>
        <begin position="165"/>
        <end position="184"/>
    </location>
</feature>
<feature type="compositionally biased region" description="Polar residues" evidence="6">
    <location>
        <begin position="804"/>
        <end position="813"/>
    </location>
</feature>
<evidence type="ECO:0000256" key="2">
    <source>
        <dbReference type="ARBA" id="ARBA00022553"/>
    </source>
</evidence>
<comment type="subcellular location">
    <subcellularLocation>
        <location evidence="1">Membrane</location>
        <topology evidence="1">Multi-pass membrane protein</topology>
    </subcellularLocation>
</comment>
<keyword evidence="4 7" id="KW-1133">Transmembrane helix</keyword>
<dbReference type="SMART" id="SM00240">
    <property type="entry name" value="FHA"/>
    <property type="match status" value="1"/>
</dbReference>
<dbReference type="InterPro" id="IPR000253">
    <property type="entry name" value="FHA_dom"/>
</dbReference>
<feature type="compositionally biased region" description="Low complexity" evidence="6">
    <location>
        <begin position="434"/>
        <end position="489"/>
    </location>
</feature>
<name>A0AA47FH08_ACTNA</name>
<keyword evidence="3 7" id="KW-0812">Transmembrane</keyword>
<feature type="compositionally biased region" description="Low complexity" evidence="6">
    <location>
        <begin position="7"/>
        <end position="35"/>
    </location>
</feature>
<dbReference type="PROSITE" id="PS50006">
    <property type="entry name" value="FHA_DOMAIN"/>
    <property type="match status" value="1"/>
</dbReference>
<dbReference type="Gene3D" id="2.60.200.20">
    <property type="match status" value="1"/>
</dbReference>
<feature type="compositionally biased region" description="Basic and acidic residues" evidence="6">
    <location>
        <begin position="678"/>
        <end position="690"/>
    </location>
</feature>
<feature type="transmembrane region" description="Helical" evidence="7">
    <location>
        <begin position="118"/>
        <end position="144"/>
    </location>
</feature>
<evidence type="ECO:0000256" key="5">
    <source>
        <dbReference type="ARBA" id="ARBA00023136"/>
    </source>
</evidence>
<dbReference type="Pfam" id="PF06271">
    <property type="entry name" value="RDD"/>
    <property type="match status" value="1"/>
</dbReference>
<sequence length="1039" mass="105568">MTVTADPRSSAPTAAGPPTSSYSSSDSSGAEAISPYGVALSDSPDPGRTGEARRSGGTESSASPEDRPHPPRRRLPPAPVRARVVAGAIDLLAGSLLFGGLTTLIWQVAGRPAMFSGLIAFGVVVGLRWLAIAATGWSLGGLLLRIRMLGARNQTPSPLGSFLHADLILAVSITTLGLGTIALMRTAAADPDGRGWHDKLSGMALLHTRKTKPDRPTISAAELGGRPTSEPVSRTAARSGAPEGAFTQDAGEAWDAAKRTVFSAPRSEQSAAGQEPTTPPSSKAAEAQDESPSRRRRSERAERKAEKKAAKAAKRSSREGSACSRAGDQVPQEGAETTTVGAQSATEAGIMTSPGGTAYPTTSDPVSSSIRRPRPARPGQPARHAGRALTTGSPSSATSQTASATAAAYTAAVSGKAASADGYGVIRAPKVVKAAKAATVSSSSAASAASASPAVSETDAAAVAAASATPMDPQASAALAAAEASAMSAEQRQSTRSAQSVPSATSATAPGQNAAEESATTRTSTSMMSTSTETPTKPAGAPSGAGRPSSKQSSQMDAETATLDAVEDTPEPSESTDQSEPSSTHGPPSEATTPSAESSKTAADSEASQASTSQDATPSTQVPRSKATKPVTSQTMEPRHAHAQRWRIQSGLTGKKTSASSAAPTEDQREPASQPGVPRRESLFTPERHHFASGATSAPEVAHTFDTSSILPSGDRNTQALIDSVPWSSVPTSVDAATVDSLPEGVIVTDDDSSRKPEEAEVSSPRAAQMDLTNPSTVPGGVPASSEGQAHPTVRSHRSHAQAPVSSGSTSATAPEEAPSRRPHTTHRFQGPGIPAPAEEAETPASRRERRDAAQAPAGSRTSSTASTSRRSGARTGDSTAGAAGSMTNAAAPTSAPAAVSHPTAGSVPAVSAQAATPSLPSASSAAPALSVRLVPLLGGNPILIHEPTVVGRDPDNISAYPGAERVALDDPTRSVSKTHAAIFPLLDGVWVTDLHSTNGTRVEYRDGRSVEAVPDKALSALEGSTIFFGRIAFKVEVV</sequence>
<feature type="region of interest" description="Disordered" evidence="6">
    <location>
        <begin position="208"/>
        <end position="246"/>
    </location>
</feature>
<dbReference type="Proteomes" id="UP001163127">
    <property type="component" value="Chromosome"/>
</dbReference>
<feature type="compositionally biased region" description="Basic and acidic residues" evidence="6">
    <location>
        <begin position="299"/>
        <end position="309"/>
    </location>
</feature>
<dbReference type="InterPro" id="IPR008984">
    <property type="entry name" value="SMAD_FHA_dom_sf"/>
</dbReference>
<evidence type="ECO:0000256" key="1">
    <source>
        <dbReference type="ARBA" id="ARBA00004141"/>
    </source>
</evidence>
<feature type="region of interest" description="Disordered" evidence="6">
    <location>
        <begin position="261"/>
        <end position="411"/>
    </location>
</feature>
<feature type="compositionally biased region" description="Polar residues" evidence="6">
    <location>
        <begin position="650"/>
        <end position="663"/>
    </location>
</feature>
<feature type="compositionally biased region" description="Polar residues" evidence="6">
    <location>
        <begin position="266"/>
        <end position="276"/>
    </location>
</feature>
<evidence type="ECO:0000256" key="6">
    <source>
        <dbReference type="SAM" id="MobiDB-lite"/>
    </source>
</evidence>
<feature type="region of interest" description="Disordered" evidence="6">
    <location>
        <begin position="434"/>
        <end position="905"/>
    </location>
</feature>
<reference evidence="9" key="1">
    <citation type="submission" date="2022-11" db="EMBL/GenBank/DDBJ databases">
        <title>Dental biofilm bacteria. Genome sequencing and assembly.</title>
        <authorList>
            <person name="Robertsson C."/>
        </authorList>
    </citation>
    <scope>NUCLEOTIDE SEQUENCE</scope>
    <source>
        <strain evidence="9">CW</strain>
    </source>
</reference>
<dbReference type="SUPFAM" id="SSF49879">
    <property type="entry name" value="SMAD/FHA domain"/>
    <property type="match status" value="1"/>
</dbReference>
<feature type="domain" description="FHA" evidence="8">
    <location>
        <begin position="949"/>
        <end position="1004"/>
    </location>
</feature>
<keyword evidence="2" id="KW-0597">Phosphoprotein</keyword>
<evidence type="ECO:0000256" key="7">
    <source>
        <dbReference type="SAM" id="Phobius"/>
    </source>
</evidence>
<dbReference type="AlphaFoldDB" id="A0AA47FH08"/>
<dbReference type="RefSeq" id="WP_076135912.1">
    <property type="nucleotide sequence ID" value="NZ_CP113787.1"/>
</dbReference>
<feature type="compositionally biased region" description="Low complexity" evidence="6">
    <location>
        <begin position="377"/>
        <end position="411"/>
    </location>
</feature>
<gene>
    <name evidence="9" type="ORF">OFA60_01105</name>
</gene>
<feature type="compositionally biased region" description="Polar residues" evidence="6">
    <location>
        <begin position="490"/>
        <end position="511"/>
    </location>
</feature>
<evidence type="ECO:0000259" key="8">
    <source>
        <dbReference type="PROSITE" id="PS50006"/>
    </source>
</evidence>
<proteinExistence type="predicted"/>
<keyword evidence="5 7" id="KW-0472">Membrane</keyword>
<feature type="compositionally biased region" description="Polar residues" evidence="6">
    <location>
        <begin position="572"/>
        <end position="623"/>
    </location>
</feature>
<feature type="compositionally biased region" description="Low complexity" evidence="6">
    <location>
        <begin position="514"/>
        <end position="534"/>
    </location>
</feature>
<protein>
    <submittedName>
        <fullName evidence="9">RDD family protein</fullName>
    </submittedName>
</protein>